<gene>
    <name evidence="2" type="ORF">ACM46_21530</name>
</gene>
<dbReference type="EMBL" id="LFND01000008">
    <property type="protein sequence ID" value="KMQ58610.1"/>
    <property type="molecule type" value="Genomic_DNA"/>
</dbReference>
<name>A0A0J7KMT2_9FLAO</name>
<evidence type="ECO:0000259" key="1">
    <source>
        <dbReference type="Pfam" id="PF19918"/>
    </source>
</evidence>
<reference evidence="2 3" key="1">
    <citation type="journal article" date="2013" name="Int. J. Syst. Evol. Microbiol.">
        <title>Chryseobacterium angstadtii sp. nov., isolated from a newt tank.</title>
        <authorList>
            <person name="Kirk K.E."/>
            <person name="Hoffman J.A."/>
            <person name="Smith K.A."/>
            <person name="Strahan B.L."/>
            <person name="Failor K.C."/>
            <person name="Krebs J.E."/>
            <person name="Gale A.N."/>
            <person name="Do T.D."/>
            <person name="Sontag T.C."/>
            <person name="Batties A.M."/>
            <person name="Mistiszyn K."/>
            <person name="Newman J.D."/>
        </authorList>
    </citation>
    <scope>NUCLEOTIDE SEQUENCE [LARGE SCALE GENOMIC DNA]</scope>
    <source>
        <strain evidence="2 3">KM</strain>
    </source>
</reference>
<dbReference type="PATRIC" id="fig|558151.6.peg.4511"/>
<evidence type="ECO:0000313" key="3">
    <source>
        <dbReference type="Proteomes" id="UP000036261"/>
    </source>
</evidence>
<dbReference type="AlphaFoldDB" id="A0A0J7KMT2"/>
<proteinExistence type="predicted"/>
<dbReference type="Proteomes" id="UP000036261">
    <property type="component" value="Unassembled WGS sequence"/>
</dbReference>
<feature type="domain" description="MoxR-vWA-beta-propeller ternary system" evidence="1">
    <location>
        <begin position="14"/>
        <end position="239"/>
    </location>
</feature>
<dbReference type="InterPro" id="IPR045552">
    <property type="entry name" value="bpX2"/>
</dbReference>
<sequence>MAEDSSKRIKEFWAELPRADEDFLGAVRDWKNVQIAVDDDTVWLKGFTEEQAMSSDIQQLPNLMLYELREGLLFRKEALVPSKKMRTALLWSPIDKALPLTFPASNNNYFGISEKVQVSLKTGDEEHPAVALLSVIKEIKENIPAQPNFKLERLEWTVIGEKALFLGTPLLSLPGKTYWTKHGHLLPSGFDFEFKNLSSLLQQQCNKRLDQWLLWNEDGTYLPIRKEDFRKLSVSSFRLTEKTKEWI</sequence>
<protein>
    <recommendedName>
        <fullName evidence="1">MoxR-vWA-beta-propeller ternary system domain-containing protein</fullName>
    </recommendedName>
</protein>
<organism evidence="2 3">
    <name type="scientific">Chryseobacterium angstadtii</name>
    <dbReference type="NCBI Taxonomy" id="558151"/>
    <lineage>
        <taxon>Bacteria</taxon>
        <taxon>Pseudomonadati</taxon>
        <taxon>Bacteroidota</taxon>
        <taxon>Flavobacteriia</taxon>
        <taxon>Flavobacteriales</taxon>
        <taxon>Weeksellaceae</taxon>
        <taxon>Chryseobacterium group</taxon>
        <taxon>Chryseobacterium</taxon>
    </lineage>
</organism>
<dbReference type="RefSeq" id="WP_048508730.1">
    <property type="nucleotide sequence ID" value="NZ_LFND01000008.1"/>
</dbReference>
<dbReference type="STRING" id="558151.ACM46_21530"/>
<accession>A0A0J7KMT2</accession>
<keyword evidence="3" id="KW-1185">Reference proteome</keyword>
<comment type="caution">
    <text evidence="2">The sequence shown here is derived from an EMBL/GenBank/DDBJ whole genome shotgun (WGS) entry which is preliminary data.</text>
</comment>
<dbReference type="Pfam" id="PF19918">
    <property type="entry name" value="bpX2"/>
    <property type="match status" value="1"/>
</dbReference>
<dbReference type="OrthoDB" id="674746at2"/>
<evidence type="ECO:0000313" key="2">
    <source>
        <dbReference type="EMBL" id="KMQ58610.1"/>
    </source>
</evidence>